<evidence type="ECO:0000313" key="9">
    <source>
        <dbReference type="EMBL" id="OBZ91775.1"/>
    </source>
</evidence>
<comment type="caution">
    <text evidence="9">The sequence shown here is derived from an EMBL/GenBank/DDBJ whole genome shotgun (WGS) entry which is preliminary data.</text>
</comment>
<dbReference type="GO" id="GO:0020037">
    <property type="term" value="F:heme binding"/>
    <property type="evidence" value="ECO:0007669"/>
    <property type="project" value="InterPro"/>
</dbReference>
<evidence type="ECO:0000256" key="3">
    <source>
        <dbReference type="ARBA" id="ARBA00022723"/>
    </source>
</evidence>
<evidence type="ECO:0000256" key="1">
    <source>
        <dbReference type="ARBA" id="ARBA00010617"/>
    </source>
</evidence>
<dbReference type="Gene3D" id="1.10.630.10">
    <property type="entry name" value="Cytochrome P450"/>
    <property type="match status" value="1"/>
</dbReference>
<dbReference type="PROSITE" id="PS00086">
    <property type="entry name" value="CYTOCHROME_P450"/>
    <property type="match status" value="1"/>
</dbReference>
<dbReference type="GO" id="GO:0005506">
    <property type="term" value="F:iron ion binding"/>
    <property type="evidence" value="ECO:0007669"/>
    <property type="project" value="InterPro"/>
</dbReference>
<dbReference type="Proteomes" id="UP000093000">
    <property type="component" value="Unassembled WGS sequence"/>
</dbReference>
<comment type="cofactor">
    <cofactor evidence="7">
        <name>heme</name>
        <dbReference type="ChEBI" id="CHEBI:30413"/>
    </cofactor>
</comment>
<gene>
    <name evidence="9" type="ORF">A0J61_00230</name>
</gene>
<dbReference type="InterPro" id="IPR036396">
    <property type="entry name" value="Cyt_P450_sf"/>
</dbReference>
<dbReference type="Pfam" id="PF00067">
    <property type="entry name" value="p450"/>
    <property type="match status" value="1"/>
</dbReference>
<dbReference type="GO" id="GO:0016705">
    <property type="term" value="F:oxidoreductase activity, acting on paired donors, with incorporation or reduction of molecular oxygen"/>
    <property type="evidence" value="ECO:0007669"/>
    <property type="project" value="InterPro"/>
</dbReference>
<keyword evidence="4 8" id="KW-0560">Oxidoreductase</keyword>
<keyword evidence="6 8" id="KW-0503">Monooxygenase</keyword>
<accession>A0A1C7NRM6</accession>
<comment type="similarity">
    <text evidence="1 8">Belongs to the cytochrome P450 family.</text>
</comment>
<evidence type="ECO:0000256" key="2">
    <source>
        <dbReference type="ARBA" id="ARBA00022617"/>
    </source>
</evidence>
<dbReference type="AlphaFoldDB" id="A0A1C7NRM6"/>
<protein>
    <recommendedName>
        <fullName evidence="11">Cytochrome P450</fullName>
    </recommendedName>
</protein>
<dbReference type="InterPro" id="IPR002401">
    <property type="entry name" value="Cyt_P450_E_grp-I"/>
</dbReference>
<dbReference type="STRING" id="101091.A0A1C7NRM6"/>
<dbReference type="GO" id="GO:0004497">
    <property type="term" value="F:monooxygenase activity"/>
    <property type="evidence" value="ECO:0007669"/>
    <property type="project" value="UniProtKB-KW"/>
</dbReference>
<dbReference type="PANTHER" id="PTHR24291:SF50">
    <property type="entry name" value="BIFUNCTIONAL ALBAFLAVENONE MONOOXYGENASE_TERPENE SYNTHASE"/>
    <property type="match status" value="1"/>
</dbReference>
<keyword evidence="2 7" id="KW-0349">Heme</keyword>
<evidence type="ECO:0000256" key="4">
    <source>
        <dbReference type="ARBA" id="ARBA00023002"/>
    </source>
</evidence>
<feature type="binding site" description="axial binding residue" evidence="7">
    <location>
        <position position="489"/>
    </location>
    <ligand>
        <name>heme</name>
        <dbReference type="ChEBI" id="CHEBI:30413"/>
    </ligand>
    <ligandPart>
        <name>Fe</name>
        <dbReference type="ChEBI" id="CHEBI:18248"/>
    </ligandPart>
</feature>
<dbReference type="InterPro" id="IPR001128">
    <property type="entry name" value="Cyt_P450"/>
</dbReference>
<organism evidence="9 10">
    <name type="scientific">Choanephora cucurbitarum</name>
    <dbReference type="NCBI Taxonomy" id="101091"/>
    <lineage>
        <taxon>Eukaryota</taxon>
        <taxon>Fungi</taxon>
        <taxon>Fungi incertae sedis</taxon>
        <taxon>Mucoromycota</taxon>
        <taxon>Mucoromycotina</taxon>
        <taxon>Mucoromycetes</taxon>
        <taxon>Mucorales</taxon>
        <taxon>Mucorineae</taxon>
        <taxon>Choanephoraceae</taxon>
        <taxon>Choanephoroideae</taxon>
        <taxon>Choanephora</taxon>
    </lineage>
</organism>
<evidence type="ECO:0000256" key="6">
    <source>
        <dbReference type="ARBA" id="ARBA00023033"/>
    </source>
</evidence>
<evidence type="ECO:0008006" key="11">
    <source>
        <dbReference type="Google" id="ProtNLM"/>
    </source>
</evidence>
<keyword evidence="10" id="KW-1185">Reference proteome</keyword>
<proteinExistence type="inferred from homology"/>
<keyword evidence="5 7" id="KW-0408">Iron</keyword>
<dbReference type="SUPFAM" id="SSF48264">
    <property type="entry name" value="Cytochrome P450"/>
    <property type="match status" value="1"/>
</dbReference>
<dbReference type="PRINTS" id="PR00463">
    <property type="entry name" value="EP450I"/>
</dbReference>
<dbReference type="InParanoid" id="A0A1C7NRM6"/>
<name>A0A1C7NRM6_9FUNG</name>
<dbReference type="PANTHER" id="PTHR24291">
    <property type="entry name" value="CYTOCHROME P450 FAMILY 4"/>
    <property type="match status" value="1"/>
</dbReference>
<dbReference type="InterPro" id="IPR017972">
    <property type="entry name" value="Cyt_P450_CS"/>
</dbReference>
<evidence type="ECO:0000256" key="8">
    <source>
        <dbReference type="RuleBase" id="RU000461"/>
    </source>
</evidence>
<dbReference type="EMBL" id="LUGH01000004">
    <property type="protein sequence ID" value="OBZ91775.1"/>
    <property type="molecule type" value="Genomic_DNA"/>
</dbReference>
<evidence type="ECO:0000256" key="5">
    <source>
        <dbReference type="ARBA" id="ARBA00023004"/>
    </source>
</evidence>
<dbReference type="InterPro" id="IPR050196">
    <property type="entry name" value="Cytochrome_P450_Monoox"/>
</dbReference>
<evidence type="ECO:0000313" key="10">
    <source>
        <dbReference type="Proteomes" id="UP000093000"/>
    </source>
</evidence>
<reference evidence="9 10" key="1">
    <citation type="submission" date="2016-03" db="EMBL/GenBank/DDBJ databases">
        <title>Choanephora cucurbitarum.</title>
        <authorList>
            <person name="Min B."/>
            <person name="Park H."/>
            <person name="Park J.-H."/>
            <person name="Shin H.-D."/>
            <person name="Choi I.-G."/>
        </authorList>
    </citation>
    <scope>NUCLEOTIDE SEQUENCE [LARGE SCALE GENOMIC DNA]</scope>
    <source>
        <strain evidence="9 10">KUS-F28377</strain>
    </source>
</reference>
<keyword evidence="3 7" id="KW-0479">Metal-binding</keyword>
<sequence length="545" mass="62408">MVFIYFYALPELEKHAHIPILKESLWTTLDFYNHVILSKLQDKNRKWVISSAIALSLVYFIHDRVLRPPKRLRHLPSTSPFQVILSALKSESLFEYNKSQVLPILHQENASGLYTRLGPNGWEVCVCNPEDAKQVLFKIGSFPKAEIFTQNKGTLGNRFSVGENIFIANGHDWKTQRTIANPAFHRSMPVNMFGELSKTLFESMDKMGDTIEVTSLFRRFTLDAIGRAGFGFDFNATVDPNSKWVVCYDAINVALQDPLFFLFPVLEQKFLWMFPKRKAVHHQLTLFLEMMDDVIINKRQEIQGGNTFNKDLNESEKDILTLLIEAEQRGEGVMTDEVLKGNLCFFFLAGHDTTTNALSFAVYYLATHPDVQERARKEALTILGEDPVDIMPTLEQTKAMTYLNQIMKETLRLQPPAPRVFPRCIQEDTVLSGNLIPNGTNVIVDIYGLHHNEHVWEDPENFNPDRFSEGDAPTKGTPWIPFSTGGRQCLGMNFSLVEQRVVLSMLLRKYEWSLPVGSPHREQILTRGTFLVGPKELDITFKKRY</sequence>
<dbReference type="OrthoDB" id="1470350at2759"/>
<evidence type="ECO:0000256" key="7">
    <source>
        <dbReference type="PIRSR" id="PIRSR602401-1"/>
    </source>
</evidence>
<dbReference type="PRINTS" id="PR00385">
    <property type="entry name" value="P450"/>
</dbReference>